<proteinExistence type="predicted"/>
<evidence type="ECO:0000256" key="1">
    <source>
        <dbReference type="SAM" id="Phobius"/>
    </source>
</evidence>
<reference evidence="3" key="1">
    <citation type="submission" date="2016-05" db="EMBL/GenBank/DDBJ databases">
        <title>Draft genome of Corynebacterium afermentans subsp. afermentans LCDC 88199T.</title>
        <authorList>
            <person name="Bernier A.-M."/>
            <person name="Bernard K."/>
        </authorList>
    </citation>
    <scope>NUCLEOTIDE SEQUENCE [LARGE SCALE GENOMIC DNA]</scope>
    <source>
        <strain evidence="3">NML04-0072</strain>
    </source>
</reference>
<dbReference type="AlphaFoldDB" id="A0A1A9RCB8"/>
<keyword evidence="1" id="KW-0812">Transmembrane</keyword>
<keyword evidence="1" id="KW-0472">Membrane</keyword>
<dbReference type="EMBL" id="LXSG01000045">
    <property type="protein sequence ID" value="OAM15778.1"/>
    <property type="molecule type" value="Genomic_DNA"/>
</dbReference>
<protein>
    <submittedName>
        <fullName evidence="2">Uncharacterized protein</fullName>
    </submittedName>
</protein>
<evidence type="ECO:0000313" key="3">
    <source>
        <dbReference type="Proteomes" id="UP000077589"/>
    </source>
</evidence>
<comment type="caution">
    <text evidence="2">The sequence shown here is derived from an EMBL/GenBank/DDBJ whole genome shotgun (WGS) entry which is preliminary data.</text>
</comment>
<gene>
    <name evidence="2" type="ORF">A7P90_11560</name>
</gene>
<feature type="transmembrane region" description="Helical" evidence="1">
    <location>
        <begin position="6"/>
        <end position="26"/>
    </location>
</feature>
<keyword evidence="1" id="KW-1133">Transmembrane helix</keyword>
<dbReference type="Proteomes" id="UP000077589">
    <property type="component" value="Unassembled WGS sequence"/>
</dbReference>
<organism evidence="2 3">
    <name type="scientific">Eikenella corrodens</name>
    <dbReference type="NCBI Taxonomy" id="539"/>
    <lineage>
        <taxon>Bacteria</taxon>
        <taxon>Pseudomonadati</taxon>
        <taxon>Pseudomonadota</taxon>
        <taxon>Betaproteobacteria</taxon>
        <taxon>Neisseriales</taxon>
        <taxon>Neisseriaceae</taxon>
        <taxon>Eikenella</taxon>
    </lineage>
</organism>
<name>A0A1A9RCB8_EIKCO</name>
<sequence length="69" mass="7936">MNSWLIDIIHAIDGIANAVFGFWSVYYAVHMIKFRTTPGLKLRYRLMYALSIFGVLFIPSKATLEILIN</sequence>
<evidence type="ECO:0000313" key="2">
    <source>
        <dbReference type="EMBL" id="OAM15778.1"/>
    </source>
</evidence>
<accession>A0A1A9RCB8</accession>
<feature type="transmembrane region" description="Helical" evidence="1">
    <location>
        <begin position="46"/>
        <end position="68"/>
    </location>
</feature>
<dbReference type="STRING" id="539.A7P85_04245"/>